<evidence type="ECO:0000313" key="3">
    <source>
        <dbReference type="EMBL" id="AYB33723.1"/>
    </source>
</evidence>
<proteinExistence type="predicted"/>
<evidence type="ECO:0000256" key="1">
    <source>
        <dbReference type="SAM" id="SignalP"/>
    </source>
</evidence>
<dbReference type="PANTHER" id="PTHR34406:SF1">
    <property type="entry name" value="PROTEIN YCEI"/>
    <property type="match status" value="1"/>
</dbReference>
<dbReference type="KEGG" id="chk:D4L85_25470"/>
<organism evidence="3 4">
    <name type="scientific">Chryseolinea soli</name>
    <dbReference type="NCBI Taxonomy" id="2321403"/>
    <lineage>
        <taxon>Bacteria</taxon>
        <taxon>Pseudomonadati</taxon>
        <taxon>Bacteroidota</taxon>
        <taxon>Cytophagia</taxon>
        <taxon>Cytophagales</taxon>
        <taxon>Fulvivirgaceae</taxon>
        <taxon>Chryseolinea</taxon>
    </lineage>
</organism>
<reference evidence="4" key="1">
    <citation type="submission" date="2018-09" db="EMBL/GenBank/DDBJ databases">
        <title>Chryseolinea sp. KIS68-18 isolated from soil.</title>
        <authorList>
            <person name="Weon H.-Y."/>
            <person name="Kwon S.-W."/>
            <person name="Lee S.A."/>
        </authorList>
    </citation>
    <scope>NUCLEOTIDE SEQUENCE [LARGE SCALE GENOMIC DNA]</scope>
    <source>
        <strain evidence="4">KIS68-18</strain>
    </source>
</reference>
<dbReference type="OrthoDB" id="9811006at2"/>
<dbReference type="InterPro" id="IPR036761">
    <property type="entry name" value="TTHA0802/YceI-like_sf"/>
</dbReference>
<name>A0A385SPP4_9BACT</name>
<dbReference type="Proteomes" id="UP000266183">
    <property type="component" value="Chromosome"/>
</dbReference>
<dbReference type="Pfam" id="PF04264">
    <property type="entry name" value="YceI"/>
    <property type="match status" value="1"/>
</dbReference>
<keyword evidence="1" id="KW-0732">Signal</keyword>
<dbReference type="AlphaFoldDB" id="A0A385SPP4"/>
<evidence type="ECO:0000313" key="4">
    <source>
        <dbReference type="Proteomes" id="UP000266183"/>
    </source>
</evidence>
<feature type="signal peptide" evidence="1">
    <location>
        <begin position="1"/>
        <end position="26"/>
    </location>
</feature>
<gene>
    <name evidence="3" type="ORF">D4L85_25470</name>
</gene>
<accession>A0A385SPP4</accession>
<dbReference type="Gene3D" id="2.40.128.110">
    <property type="entry name" value="Lipid/polyisoprenoid-binding, YceI-like"/>
    <property type="match status" value="1"/>
</dbReference>
<protein>
    <submittedName>
        <fullName evidence="3">YceI family protein</fullName>
    </submittedName>
</protein>
<dbReference type="SMART" id="SM00867">
    <property type="entry name" value="YceI"/>
    <property type="match status" value="1"/>
</dbReference>
<evidence type="ECO:0000259" key="2">
    <source>
        <dbReference type="SMART" id="SM00867"/>
    </source>
</evidence>
<sequence>MNISKIQPVGLIVAVMLSVGSSPTTAQPVTYLVDNTHSSIQFAVTFMSLTEVSGRFDRFCGSFVLNEADMPKSRILLFIDASSVNTGLDIRDGDLRNDYFEVKKFPIIAFKSKSILKSGAKRFEVKGDLALHGVVKEMTLLLDILGSVNGVDGKEMGLKSKPFSLARKDFNISLGNTVGDTVTATALIRVRTFYKARENFHNQFPAASGALSFPFDGIYADDKSNAQITLTSYAENFFIAFADKDWRWFNRVYQIGDNRFKLESFSHTFELTQTGLRYMNLDEKEAKIFTRK</sequence>
<dbReference type="SUPFAM" id="SSF101874">
    <property type="entry name" value="YceI-like"/>
    <property type="match status" value="1"/>
</dbReference>
<feature type="chain" id="PRO_5017192040" evidence="1">
    <location>
        <begin position="27"/>
        <end position="292"/>
    </location>
</feature>
<dbReference type="EMBL" id="CP032382">
    <property type="protein sequence ID" value="AYB33723.1"/>
    <property type="molecule type" value="Genomic_DNA"/>
</dbReference>
<keyword evidence="4" id="KW-1185">Reference proteome</keyword>
<dbReference type="RefSeq" id="WP_119756952.1">
    <property type="nucleotide sequence ID" value="NZ_CP032382.1"/>
</dbReference>
<feature type="domain" description="Lipid/polyisoprenoid-binding YceI-like" evidence="2">
    <location>
        <begin position="30"/>
        <end position="191"/>
    </location>
</feature>
<dbReference type="InterPro" id="IPR007372">
    <property type="entry name" value="Lipid/polyisoprenoid-bd_YceI"/>
</dbReference>
<dbReference type="PANTHER" id="PTHR34406">
    <property type="entry name" value="PROTEIN YCEI"/>
    <property type="match status" value="1"/>
</dbReference>